<evidence type="ECO:0000256" key="3">
    <source>
        <dbReference type="ARBA" id="ARBA00022679"/>
    </source>
</evidence>
<dbReference type="EnsemblPlants" id="AES65072">
    <property type="protein sequence ID" value="AES65072"/>
    <property type="gene ID" value="MTR_2g035020"/>
</dbReference>
<dbReference type="EMBL" id="FJ477891">
    <property type="protein sequence ID" value="ACT34898.1"/>
    <property type="molecule type" value="mRNA"/>
</dbReference>
<dbReference type="CDD" id="cd03784">
    <property type="entry name" value="GT1_Gtf-like"/>
    <property type="match status" value="1"/>
</dbReference>
<evidence type="ECO:0000256" key="2">
    <source>
        <dbReference type="ARBA" id="ARBA00022676"/>
    </source>
</evidence>
<keyword evidence="10" id="KW-1185">Reference proteome</keyword>
<reference evidence="8" key="7">
    <citation type="journal article" date="2018" name="Nat. Plants">
        <title>Whole-genome landscape of Medicago truncatula symbiotic genes.</title>
        <authorList>
            <person name="Pecrix Y."/>
            <person name="Gamas P."/>
            <person name="Carrere S."/>
        </authorList>
    </citation>
    <scope>NUCLEOTIDE SEQUENCE</scope>
    <source>
        <tissue evidence="8">Leaves</tissue>
    </source>
</reference>
<evidence type="ECO:0000256" key="4">
    <source>
        <dbReference type="RuleBase" id="RU003718"/>
    </source>
</evidence>
<dbReference type="AlphaFoldDB" id="D2D583"/>
<dbReference type="Gene3D" id="3.40.50.2000">
    <property type="entry name" value="Glycogen Phosphorylase B"/>
    <property type="match status" value="2"/>
</dbReference>
<keyword evidence="3 4" id="KW-0808">Transferase</keyword>
<evidence type="ECO:0000313" key="11">
    <source>
        <dbReference type="Proteomes" id="UP000265566"/>
    </source>
</evidence>
<gene>
    <name evidence="9" type="primary">11415986</name>
    <name evidence="7" type="ordered locus">MTR_2g035020</name>
    <name evidence="8" type="ORF">MtrunA17_Chr2g0294931</name>
</gene>
<reference evidence="7 10" key="3">
    <citation type="journal article" date="2011" name="Nature">
        <title>The Medicago genome provides insight into the evolution of rhizobial symbioses.</title>
        <authorList>
            <person name="Young N.D."/>
            <person name="Debelle F."/>
            <person name="Oldroyd G.E."/>
            <person name="Geurts R."/>
            <person name="Cannon S.B."/>
            <person name="Udvardi M.K."/>
            <person name="Benedito V.A."/>
            <person name="Mayer K.F."/>
            <person name="Gouzy J."/>
            <person name="Schoof H."/>
            <person name="Van de Peer Y."/>
            <person name="Proost S."/>
            <person name="Cook D.R."/>
            <person name="Meyers B.C."/>
            <person name="Spannagl M."/>
            <person name="Cheung F."/>
            <person name="De Mita S."/>
            <person name="Krishnakumar V."/>
            <person name="Gundlach H."/>
            <person name="Zhou S."/>
            <person name="Mudge J."/>
            <person name="Bharti A.K."/>
            <person name="Murray J.D."/>
            <person name="Naoumkina M.A."/>
            <person name="Rosen B."/>
            <person name="Silverstein K.A."/>
            <person name="Tang H."/>
            <person name="Rombauts S."/>
            <person name="Zhao P.X."/>
            <person name="Zhou P."/>
            <person name="Barbe V."/>
            <person name="Bardou P."/>
            <person name="Bechner M."/>
            <person name="Bellec A."/>
            <person name="Berger A."/>
            <person name="Berges H."/>
            <person name="Bidwell S."/>
            <person name="Bisseling T."/>
            <person name="Choisne N."/>
            <person name="Couloux A."/>
            <person name="Denny R."/>
            <person name="Deshpande S."/>
            <person name="Dai X."/>
            <person name="Doyle J.J."/>
            <person name="Dudez A.M."/>
            <person name="Farmer A.D."/>
            <person name="Fouteau S."/>
            <person name="Franken C."/>
            <person name="Gibelin C."/>
            <person name="Gish J."/>
            <person name="Goldstein S."/>
            <person name="Gonzalez A.J."/>
            <person name="Green P.J."/>
            <person name="Hallab A."/>
            <person name="Hartog M."/>
            <person name="Hua A."/>
            <person name="Humphray S.J."/>
            <person name="Jeong D.H."/>
            <person name="Jing Y."/>
            <person name="Jocker A."/>
            <person name="Kenton S.M."/>
            <person name="Kim D.J."/>
            <person name="Klee K."/>
            <person name="Lai H."/>
            <person name="Lang C."/>
            <person name="Lin S."/>
            <person name="Macmil S.L."/>
            <person name="Magdelenat G."/>
            <person name="Matthews L."/>
            <person name="McCorrison J."/>
            <person name="Monaghan E.L."/>
            <person name="Mun J.H."/>
            <person name="Najar F.Z."/>
            <person name="Nicholson C."/>
            <person name="Noirot C."/>
            <person name="O'Bleness M."/>
            <person name="Paule C.R."/>
            <person name="Poulain J."/>
            <person name="Prion F."/>
            <person name="Qin B."/>
            <person name="Qu C."/>
            <person name="Retzel E.F."/>
            <person name="Riddle C."/>
            <person name="Sallet E."/>
            <person name="Samain S."/>
            <person name="Samson N."/>
            <person name="Sanders I."/>
            <person name="Saurat O."/>
            <person name="Scarpelli C."/>
            <person name="Schiex T."/>
            <person name="Segurens B."/>
            <person name="Severin A.J."/>
            <person name="Sherrier D.J."/>
            <person name="Shi R."/>
            <person name="Sims S."/>
            <person name="Singer S.R."/>
            <person name="Sinharoy S."/>
            <person name="Sterck L."/>
            <person name="Viollet A."/>
            <person name="Wang B.B."/>
            <person name="Wang K."/>
            <person name="Wang M."/>
            <person name="Wang X."/>
            <person name="Warfsmann J."/>
            <person name="Weissenbach J."/>
            <person name="White D.D."/>
            <person name="White J.D."/>
            <person name="Wiley G.B."/>
            <person name="Wincker P."/>
            <person name="Xing Y."/>
            <person name="Yang L."/>
            <person name="Yao Z."/>
            <person name="Ying F."/>
            <person name="Zhai J."/>
            <person name="Zhou L."/>
            <person name="Zuber A."/>
            <person name="Denarie J."/>
            <person name="Dixon R.A."/>
            <person name="May G.D."/>
            <person name="Schwartz D.C."/>
            <person name="Rogers J."/>
            <person name="Quetier F."/>
            <person name="Town C.D."/>
            <person name="Roe B.A."/>
        </authorList>
    </citation>
    <scope>NUCLEOTIDE SEQUENCE [LARGE SCALE GENOMIC DNA]</scope>
    <source>
        <strain evidence="7">A17</strain>
        <strain evidence="9 10">cv. Jemalong A17</strain>
    </source>
</reference>
<proteinExistence type="evidence at transcript level"/>
<dbReference type="PANTHER" id="PTHR48047:SF45">
    <property type="entry name" value="SCOPOLETIN GLUCOSYLTRANSFERASE-LIKE"/>
    <property type="match status" value="1"/>
</dbReference>
<evidence type="ECO:0000313" key="6">
    <source>
        <dbReference type="EMBL" id="ACT34898.1"/>
    </source>
</evidence>
<dbReference type="EMBL" id="CM001218">
    <property type="protein sequence ID" value="AES65072.1"/>
    <property type="molecule type" value="Genomic_DNA"/>
</dbReference>
<evidence type="ECO:0000256" key="5">
    <source>
        <dbReference type="RuleBase" id="RU362057"/>
    </source>
</evidence>
<dbReference type="PROSITE" id="PS00375">
    <property type="entry name" value="UDPGT"/>
    <property type="match status" value="1"/>
</dbReference>
<dbReference type="PaxDb" id="3880-AES65072"/>
<name>D2D583_MEDTR</name>
<sequence length="497" mass="55221">MEGVEVEQPLKVYFIPFLASGHMIPLFDIATMFASRGQQVTVITTPANAKSLTKSLSSDAPSFLRLHTVDFPSQQVGLPEGIESMSSTTDPTTTWKIHTGAMLLKEPIGDFIENDPPDCIISDSTYPWVNDLADKFQIPNITFNGLCLFAVSLVETLKTNNLLKSQTDSDSDSSSFVVPNFPHHITLCGKPPKVIGIFMGMMLETVLKSKALIINNFSELDGEECIQHYEKATGHKVWHLGPTSLIRKTAQEKSERGNEGAVNVHESLSWLDSERVNSVLYICFGSINYFSDKQLYEMACAIEASGHPFIWVVPEKKGKEDESEEEKEKWLPKGFEERNIGKKGLIIRGWAPQVKILSHPAVGGFMTHCGGNSTVEAVSAGVPMITWPVHGDQFYNEKLITQFRGIGVEVGATEWCTSGVAERKKLVSRDSIEKAVRRLMDGGDEAENIRLRAREFGEKAIQAIQEGGSSYNNLLALIDELKRSRDLKRLRDLKLDD</sequence>
<dbReference type="SUPFAM" id="SSF53756">
    <property type="entry name" value="UDP-Glycosyltransferase/glycogen phosphorylase"/>
    <property type="match status" value="1"/>
</dbReference>
<dbReference type="KEGG" id="mtr:11415986"/>
<evidence type="ECO:0000313" key="9">
    <source>
        <dbReference type="EnsemblPlants" id="AES65072"/>
    </source>
</evidence>
<dbReference type="Pfam" id="PF00201">
    <property type="entry name" value="UDPGT"/>
    <property type="match status" value="1"/>
</dbReference>
<evidence type="ECO:0000313" key="8">
    <source>
        <dbReference type="EMBL" id="RHN73107.1"/>
    </source>
</evidence>
<dbReference type="HOGENOM" id="CLU_001724_2_2_1"/>
<accession>D2D583</accession>
<evidence type="ECO:0000256" key="1">
    <source>
        <dbReference type="ARBA" id="ARBA00009995"/>
    </source>
</evidence>
<dbReference type="FunFam" id="3.40.50.2000:FF:000047">
    <property type="entry name" value="Glycosyltransferase"/>
    <property type="match status" value="1"/>
</dbReference>
<evidence type="ECO:0000313" key="10">
    <source>
        <dbReference type="Proteomes" id="UP000002051"/>
    </source>
</evidence>
<dbReference type="Proteomes" id="UP000002051">
    <property type="component" value="Chromosome 2"/>
</dbReference>
<dbReference type="Gramene" id="rna8887">
    <property type="protein sequence ID" value="RHN73107.1"/>
    <property type="gene ID" value="gene8887"/>
</dbReference>
<reference evidence="6" key="2">
    <citation type="journal article" date="2010" name="Plant Cell">
        <title>Genomic and coexpression analyses predict multiple genes involved in triterpene saponin biosynthesis in Medicago truncatula.</title>
        <authorList>
            <person name="Naoumkina M.A."/>
            <person name="Modolo L.V."/>
            <person name="Huhman D.V."/>
            <person name="Urbanczyk-Wochniak E."/>
            <person name="Tang Y."/>
            <person name="Sumner L.W."/>
            <person name="Dixon R.A."/>
        </authorList>
    </citation>
    <scope>NUCLEOTIDE SEQUENCE</scope>
</reference>
<dbReference type="OrthoDB" id="5835829at2759"/>
<dbReference type="SMR" id="D2D583"/>
<keyword evidence="2 4" id="KW-0328">Glycosyltransferase</keyword>
<reference evidence="11" key="6">
    <citation type="journal article" date="2018" name="Nat. Plants">
        <title>Whole-genome landscape of Medicago truncatula symbiotic genes.</title>
        <authorList>
            <person name="Pecrix Y."/>
            <person name="Staton S.E."/>
            <person name="Sallet E."/>
            <person name="Lelandais-Briere C."/>
            <person name="Moreau S."/>
            <person name="Carrere S."/>
            <person name="Blein T."/>
            <person name="Jardinaud M.F."/>
            <person name="Latrasse D."/>
            <person name="Zouine M."/>
            <person name="Zahm M."/>
            <person name="Kreplak J."/>
            <person name="Mayjonade B."/>
            <person name="Satge C."/>
            <person name="Perez M."/>
            <person name="Cauet S."/>
            <person name="Marande W."/>
            <person name="Chantry-Darmon C."/>
            <person name="Lopez-Roques C."/>
            <person name="Bouchez O."/>
            <person name="Berard A."/>
            <person name="Debelle F."/>
            <person name="Munos S."/>
            <person name="Bendahmane A."/>
            <person name="Berges H."/>
            <person name="Niebel A."/>
            <person name="Buitink J."/>
            <person name="Frugier F."/>
            <person name="Benhamed M."/>
            <person name="Crespi M."/>
            <person name="Gouzy J."/>
            <person name="Gamas P."/>
        </authorList>
    </citation>
    <scope>NUCLEOTIDE SEQUENCE [LARGE SCALE GENOMIC DNA]</scope>
    <source>
        <strain evidence="11">cv. Jemalong A17</strain>
    </source>
</reference>
<evidence type="ECO:0000313" key="7">
    <source>
        <dbReference type="EMBL" id="AES65072.1"/>
    </source>
</evidence>
<dbReference type="eggNOG" id="KOG1192">
    <property type="taxonomic scope" value="Eukaryota"/>
</dbReference>
<dbReference type="OMA" id="ADFLYPW"/>
<dbReference type="PANTHER" id="PTHR48047">
    <property type="entry name" value="GLYCOSYLTRANSFERASE"/>
    <property type="match status" value="1"/>
</dbReference>
<dbReference type="InterPro" id="IPR002213">
    <property type="entry name" value="UDP_glucos_trans"/>
</dbReference>
<protein>
    <recommendedName>
        <fullName evidence="5">Glycosyltransferase</fullName>
        <ecNumber evidence="5">2.4.1.-</ecNumber>
    </recommendedName>
</protein>
<dbReference type="CAZy" id="GT1">
    <property type="family name" value="Glycosyltransferase Family 1"/>
</dbReference>
<dbReference type="BioCyc" id="MetaCyc:MONOMER-20531"/>
<reference evidence="7 10" key="4">
    <citation type="journal article" date="2014" name="BMC Genomics">
        <title>An improved genome release (version Mt4.0) for the model legume Medicago truncatula.</title>
        <authorList>
            <person name="Tang H."/>
            <person name="Krishnakumar V."/>
            <person name="Bidwell S."/>
            <person name="Rosen B."/>
            <person name="Chan A."/>
            <person name="Zhou S."/>
            <person name="Gentzbittel L."/>
            <person name="Childs K.L."/>
            <person name="Yandell M."/>
            <person name="Gundlach H."/>
            <person name="Mayer K.F."/>
            <person name="Schwartz D.C."/>
            <person name="Town C.D."/>
        </authorList>
    </citation>
    <scope>GENOME REANNOTATION</scope>
    <source>
        <strain evidence="7">A17</strain>
        <strain evidence="9 10">cv. Jemalong A17</strain>
    </source>
</reference>
<dbReference type="EMBL" id="PSQE01000002">
    <property type="protein sequence ID" value="RHN73107.1"/>
    <property type="molecule type" value="Genomic_DNA"/>
</dbReference>
<comment type="similarity">
    <text evidence="1 4">Belongs to the UDP-glycosyltransferase family.</text>
</comment>
<dbReference type="InterPro" id="IPR035595">
    <property type="entry name" value="UDP_glycos_trans_CS"/>
</dbReference>
<reference evidence="6" key="1">
    <citation type="submission" date="2008-11" db="EMBL/GenBank/DDBJ databases">
        <authorList>
            <person name="Naoumkina M."/>
            <person name="Modolo L."/>
        </authorList>
    </citation>
    <scope>NUCLEOTIDE SEQUENCE</scope>
</reference>
<reference evidence="9" key="5">
    <citation type="submission" date="2015-04" db="UniProtKB">
        <authorList>
            <consortium name="EnsemblPlants"/>
        </authorList>
    </citation>
    <scope>IDENTIFICATION</scope>
    <source>
        <strain evidence="9">cv. Jemalong A17</strain>
    </source>
</reference>
<dbReference type="EC" id="2.4.1.-" evidence="5"/>
<dbReference type="Proteomes" id="UP000265566">
    <property type="component" value="Chromosome 2"/>
</dbReference>
<dbReference type="GO" id="GO:0035251">
    <property type="term" value="F:UDP-glucosyltransferase activity"/>
    <property type="evidence" value="ECO:0000318"/>
    <property type="project" value="GO_Central"/>
</dbReference>
<organism evidence="6">
    <name type="scientific">Medicago truncatula</name>
    <name type="common">Barrel medic</name>
    <name type="synonym">Medicago tribuloides</name>
    <dbReference type="NCBI Taxonomy" id="3880"/>
    <lineage>
        <taxon>Eukaryota</taxon>
        <taxon>Viridiplantae</taxon>
        <taxon>Streptophyta</taxon>
        <taxon>Embryophyta</taxon>
        <taxon>Tracheophyta</taxon>
        <taxon>Spermatophyta</taxon>
        <taxon>Magnoliopsida</taxon>
        <taxon>eudicotyledons</taxon>
        <taxon>Gunneridae</taxon>
        <taxon>Pentapetalae</taxon>
        <taxon>rosids</taxon>
        <taxon>fabids</taxon>
        <taxon>Fabales</taxon>
        <taxon>Fabaceae</taxon>
        <taxon>Papilionoideae</taxon>
        <taxon>50 kb inversion clade</taxon>
        <taxon>NPAAA clade</taxon>
        <taxon>Hologalegina</taxon>
        <taxon>IRL clade</taxon>
        <taxon>Trifolieae</taxon>
        <taxon>Medicago</taxon>
    </lineage>
</organism>